<feature type="domain" description="DUF4434" evidence="2">
    <location>
        <begin position="223"/>
        <end position="490"/>
    </location>
</feature>
<feature type="compositionally biased region" description="Low complexity" evidence="1">
    <location>
        <begin position="36"/>
        <end position="47"/>
    </location>
</feature>
<organism evidence="3 4">
    <name type="scientific">Nonomuraea rhodomycinica</name>
    <dbReference type="NCBI Taxonomy" id="1712872"/>
    <lineage>
        <taxon>Bacteria</taxon>
        <taxon>Bacillati</taxon>
        <taxon>Actinomycetota</taxon>
        <taxon>Actinomycetes</taxon>
        <taxon>Streptosporangiales</taxon>
        <taxon>Streptosporangiaceae</taxon>
        <taxon>Nonomuraea</taxon>
    </lineage>
</organism>
<sequence length="602" mass="66407">MRWLFVLVGAAILAAVVAVVVVLPPDRPSKPVARQTSPSPTSTFPTPQVSEFTDPCGTFDTGESAPYAVTGYWVTPTSNPCTWRKQLQEIHNVGGDTVIRIGYGLQYRPVDDDGVILTKDGERDSLYKDCEEDGLTCHDAAVRDLRKANPGNRVARTYVYRTDEAFGDGLFRCAEMEHRVVSGRRVYYRILAPMDGSDDATCDFTKPRPYDLIVVAGAVKNAQGEFKDSLSELLDLGDQFGIRIFPALPLAPRQPDNQTRANPQHIPTLTTLTRRILQDYGVRFAGRASLGGVYQPFEVQMGATLAKNPTLQVYAGQHDIVEQELPGKPILISPYLDARKRVGFGQTPKQVAAAFKALALTGVGIIAPQDSRGTGKVGLFWPDERDDEVDERLRPVVGESTYGTAYHGSTRDYYREMALVREELLKGGRQVDLWANVEAFEPAGDPPCAAQGSRGKTDKKRLDQAITMAGRYVQKIVSYMWSDFMTCGSPSLESEVTKDWARPIAVDAIRRARDVQDGIEVRGYNLKGGTVTVEWESGARDLDVAAVGWLDEDPLEELPEGMQTAWVPFDWAQVPPGAWVKVGVRLPSGQETTERLHVRVTS</sequence>
<evidence type="ECO:0000313" key="4">
    <source>
        <dbReference type="Proteomes" id="UP000546126"/>
    </source>
</evidence>
<dbReference type="EMBL" id="JABWGO010000015">
    <property type="protein sequence ID" value="NUW46247.1"/>
    <property type="molecule type" value="Genomic_DNA"/>
</dbReference>
<dbReference type="RefSeq" id="WP_175605712.1">
    <property type="nucleotide sequence ID" value="NZ_JABWGO010000015.1"/>
</dbReference>
<dbReference type="Gene3D" id="3.20.20.80">
    <property type="entry name" value="Glycosidases"/>
    <property type="match status" value="1"/>
</dbReference>
<evidence type="ECO:0000256" key="1">
    <source>
        <dbReference type="SAM" id="MobiDB-lite"/>
    </source>
</evidence>
<accession>A0A7Y6MFS6</accession>
<evidence type="ECO:0000259" key="2">
    <source>
        <dbReference type="Pfam" id="PF14488"/>
    </source>
</evidence>
<evidence type="ECO:0000313" key="3">
    <source>
        <dbReference type="EMBL" id="NUW46247.1"/>
    </source>
</evidence>
<dbReference type="InterPro" id="IPR027849">
    <property type="entry name" value="DUF4434"/>
</dbReference>
<protein>
    <submittedName>
        <fullName evidence="3">DUF4434 domain-containing protein</fullName>
    </submittedName>
</protein>
<gene>
    <name evidence="3" type="ORF">HT134_39955</name>
</gene>
<keyword evidence="4" id="KW-1185">Reference proteome</keyword>
<proteinExistence type="predicted"/>
<dbReference type="Proteomes" id="UP000546126">
    <property type="component" value="Unassembled WGS sequence"/>
</dbReference>
<feature type="region of interest" description="Disordered" evidence="1">
    <location>
        <begin position="28"/>
        <end position="50"/>
    </location>
</feature>
<reference evidence="3 4" key="1">
    <citation type="submission" date="2020-06" db="EMBL/GenBank/DDBJ databases">
        <authorList>
            <person name="Chanama M."/>
        </authorList>
    </citation>
    <scope>NUCLEOTIDE SEQUENCE [LARGE SCALE GENOMIC DNA]</scope>
    <source>
        <strain evidence="3 4">TBRC6557</strain>
    </source>
</reference>
<dbReference type="Pfam" id="PF14488">
    <property type="entry name" value="DUF4434"/>
    <property type="match status" value="1"/>
</dbReference>
<name>A0A7Y6MFS6_9ACTN</name>
<comment type="caution">
    <text evidence="3">The sequence shown here is derived from an EMBL/GenBank/DDBJ whole genome shotgun (WGS) entry which is preliminary data.</text>
</comment>
<dbReference type="AlphaFoldDB" id="A0A7Y6MFS6"/>